<protein>
    <recommendedName>
        <fullName evidence="5">Tyrosinase copper-binding domain-containing protein</fullName>
    </recommendedName>
</protein>
<organism evidence="6 7">
    <name type="scientific">Mytilus coruscus</name>
    <name type="common">Sea mussel</name>
    <dbReference type="NCBI Taxonomy" id="42192"/>
    <lineage>
        <taxon>Eukaryota</taxon>
        <taxon>Metazoa</taxon>
        <taxon>Spiralia</taxon>
        <taxon>Lophotrochozoa</taxon>
        <taxon>Mollusca</taxon>
        <taxon>Bivalvia</taxon>
        <taxon>Autobranchia</taxon>
        <taxon>Pteriomorphia</taxon>
        <taxon>Mytilida</taxon>
        <taxon>Mytiloidea</taxon>
        <taxon>Mytilidae</taxon>
        <taxon>Mytilinae</taxon>
        <taxon>Mytilus</taxon>
    </lineage>
</organism>
<evidence type="ECO:0000313" key="7">
    <source>
        <dbReference type="Proteomes" id="UP000507470"/>
    </source>
</evidence>
<dbReference type="SUPFAM" id="SSF48056">
    <property type="entry name" value="Di-copper centre-containing domain"/>
    <property type="match status" value="1"/>
</dbReference>
<dbReference type="OrthoDB" id="6117742at2759"/>
<dbReference type="InterPro" id="IPR008922">
    <property type="entry name" value="Di-copper_centre_dom_sf"/>
</dbReference>
<gene>
    <name evidence="6" type="ORF">MCOR_13379</name>
</gene>
<dbReference type="Proteomes" id="UP000507470">
    <property type="component" value="Unassembled WGS sequence"/>
</dbReference>
<keyword evidence="1" id="KW-0677">Repeat</keyword>
<dbReference type="SMART" id="SM00248">
    <property type="entry name" value="ANK"/>
    <property type="match status" value="4"/>
</dbReference>
<feature type="compositionally biased region" description="Polar residues" evidence="4">
    <location>
        <begin position="1681"/>
        <end position="1691"/>
    </location>
</feature>
<dbReference type="Pfam" id="PF00264">
    <property type="entry name" value="Tyrosinase"/>
    <property type="match status" value="1"/>
</dbReference>
<evidence type="ECO:0000256" key="2">
    <source>
        <dbReference type="ARBA" id="ARBA00023043"/>
    </source>
</evidence>
<dbReference type="InterPro" id="IPR002110">
    <property type="entry name" value="Ankyrin_rpt"/>
</dbReference>
<dbReference type="InterPro" id="IPR002227">
    <property type="entry name" value="Tyrosinase_Cu-bd"/>
</dbReference>
<feature type="region of interest" description="Disordered" evidence="4">
    <location>
        <begin position="1671"/>
        <end position="1691"/>
    </location>
</feature>
<dbReference type="PROSITE" id="PS50088">
    <property type="entry name" value="ANK_REPEAT"/>
    <property type="match status" value="1"/>
</dbReference>
<dbReference type="Gene3D" id="1.25.40.20">
    <property type="entry name" value="Ankyrin repeat-containing domain"/>
    <property type="match status" value="1"/>
</dbReference>
<sequence>MTKVSRNNEMSTAARKQKQLNECLLWAADKNDTEKLKFYLKEGATVDKSDPYRRTSLIKATQYGNLDSFESLICHGASVDRADVDGETALTHASYKGCFDIMCRLVELGADVNHRNKNDETPVYIASKYGHYDCVRRLVMVDCDYTVQSKFKKTALDVTIESLCKTKKMKKEEKCRQLERIVELLSDADGIKALRKQEKMFTLTPEEFRICLEKSEYRPSDVSVRVIGLNDRSTMVVTRALIRQSTYSDKDADIENGINIYNGMCELNIESGEWITHEKISDADLVHRQMGEVVRHYVNTHDFKTEAENEKCLKANKQSYLFRSNTVYAPELQLKPFSLSPHLNGLHNSSSSNLLLQRSTTSTSLYSLKSERSVVSLGNMDISMSSGGSVNSFDAAERVPSDGAQVKFKQFVSNTKKTFAKAAHTIQQKMDTLIHGEISETVNLDPNVALVKNRKQVYETFEHVKRTMNTDNSNLASISLCSLSTKFEFATAHKFLFTSSAIYIVVLDLDIDIDGFCSVLSEINPPVTNRDYIKYLMNTITRRNEDLTDDKFSKMVFVVLNSGSNEEGATKDGSGLLKTITDIVGNTDMCDYVIIDNELEFTFEDLYTDKIVKLTQHISSIACKTIEARAPVPATWLSLQDVLISTRKNSAGIINHRDAVELCVNQAKHITVPTKLDVEKFLKYQTRNGNILTLPSDGTLNNLCVDVSILYQLVIFFNHVSIMLGNDKYECAPLHEKLKIVSEGYVDKSITKCYISANDPLFHITCLLYLASTNSCRLQSSSHHTELFLSSYMKEMAPDGLALQFRKFDQSACIAYRLRNCIQVSLIFKQLSCALFDVFPFKRIHGKPIVFKNFVAFTIDTLYCLSIINDADMIILHVTRNTSDKPTQSSSKAEICSSIYELTVYTLKQIINVFTNKNQLKKEELSVEFETCYLTPPCFVASTKLEQIDSYTCRIHGTFVDPQEILSVWNLTRQVCPMIDVDKCNTSCEGLNAQSLTETATDSDLSRIIRRMSPSSRRRILNSLTAELIEHTSSNIDTQLLLALIGWRNTAKQLTMKDLQKKLINCGEQKHILCMIYRNTNSDHGICKSDKIDRLREVTLSPLLLNQLAVRLLTRSLFLALELGLDVVEYNQILQQNRNNPVKTTREILLLCQHKTLDNILRICQEIGINGNGLDEIASLLSNTGKDVSINGFDSKLWFLNLFKMKRTVYMLLTLTLFMVNVYCSNALSSDILDCLGLWSNAGIIGEQYSRKTQSNCIKTFLRGTKSPLRSDKSTVNYLNSLLRKRIGESSYRTHRSKRQTIQQPNVTTVTPDKLRHEVRTPNYKMVWERFANRTKRLANFTSVRNGISDYAVLASLHSGKALESVYGGPAYLAWQRIYLLLFEAAIGVPVPYWDCSLDFHMRDPTRSNVWSPKYFGNGFGELTTGPFKDFRTPSGSLIFRNVGADGTLLSKQSIELIMSKTNHSEITEPLDDPRYSLEGHALGVHVWVDGTFSRINIAAYDPIYFVYHSFIDMLWERFREQMISLYQQDPAWDYPIKGKIEHRPQNLMKFEPRYGFIPQFRNVQGYSESVANMIHFAPAPDCPVCLNTTELYCSPQDICISREVQENFPVPIPKSRQKDGKQLSAFARGSIQGADPSEVPKDEEDAPGRTLAALAAGFRIDLGPKFKCPFRDVRTRGDPISSSPNSSPKG</sequence>
<proteinExistence type="predicted"/>
<feature type="domain" description="Tyrosinase copper-binding" evidence="5">
    <location>
        <begin position="1350"/>
        <end position="1521"/>
    </location>
</feature>
<keyword evidence="7" id="KW-1185">Reference proteome</keyword>
<evidence type="ECO:0000256" key="1">
    <source>
        <dbReference type="ARBA" id="ARBA00022737"/>
    </source>
</evidence>
<evidence type="ECO:0000313" key="6">
    <source>
        <dbReference type="EMBL" id="CAC5376890.1"/>
    </source>
</evidence>
<dbReference type="Gene3D" id="1.10.1280.10">
    <property type="entry name" value="Di-copper center containing domain from catechol oxidase"/>
    <property type="match status" value="1"/>
</dbReference>
<reference evidence="6 7" key="1">
    <citation type="submission" date="2020-06" db="EMBL/GenBank/DDBJ databases">
        <authorList>
            <person name="Li R."/>
            <person name="Bekaert M."/>
        </authorList>
    </citation>
    <scope>NUCLEOTIDE SEQUENCE [LARGE SCALE GENOMIC DNA]</scope>
    <source>
        <strain evidence="7">wild</strain>
    </source>
</reference>
<dbReference type="PANTHER" id="PTHR24173:SF74">
    <property type="entry name" value="ANKYRIN REPEAT DOMAIN-CONTAINING PROTEIN 16"/>
    <property type="match status" value="1"/>
</dbReference>
<keyword evidence="2 3" id="KW-0040">ANK repeat</keyword>
<dbReference type="SUPFAM" id="SSF48403">
    <property type="entry name" value="Ankyrin repeat"/>
    <property type="match status" value="1"/>
</dbReference>
<evidence type="ECO:0000256" key="4">
    <source>
        <dbReference type="SAM" id="MobiDB-lite"/>
    </source>
</evidence>
<evidence type="ECO:0000256" key="3">
    <source>
        <dbReference type="PROSITE-ProRule" id="PRU00023"/>
    </source>
</evidence>
<dbReference type="PANTHER" id="PTHR24173">
    <property type="entry name" value="ANKYRIN REPEAT CONTAINING"/>
    <property type="match status" value="1"/>
</dbReference>
<dbReference type="GO" id="GO:0016491">
    <property type="term" value="F:oxidoreductase activity"/>
    <property type="evidence" value="ECO:0007669"/>
    <property type="project" value="InterPro"/>
</dbReference>
<name>A0A6J8B4M5_MYTCO</name>
<dbReference type="Pfam" id="PF12796">
    <property type="entry name" value="Ank_2"/>
    <property type="match status" value="1"/>
</dbReference>
<evidence type="ECO:0000259" key="5">
    <source>
        <dbReference type="Pfam" id="PF00264"/>
    </source>
</evidence>
<accession>A0A6J8B4M5</accession>
<dbReference type="PROSITE" id="PS50297">
    <property type="entry name" value="ANK_REP_REGION"/>
    <property type="match status" value="1"/>
</dbReference>
<feature type="repeat" description="ANK" evidence="3">
    <location>
        <begin position="85"/>
        <end position="117"/>
    </location>
</feature>
<dbReference type="EMBL" id="CACVKT020002232">
    <property type="protein sequence ID" value="CAC5376890.1"/>
    <property type="molecule type" value="Genomic_DNA"/>
</dbReference>
<dbReference type="InterPro" id="IPR036770">
    <property type="entry name" value="Ankyrin_rpt-contain_sf"/>
</dbReference>